<dbReference type="AlphaFoldDB" id="A0A812HJ57"/>
<keyword evidence="1" id="KW-1133">Transmembrane helix</keyword>
<dbReference type="OrthoDB" id="418851at2759"/>
<evidence type="ECO:0000256" key="1">
    <source>
        <dbReference type="SAM" id="Phobius"/>
    </source>
</evidence>
<proteinExistence type="predicted"/>
<name>A0A812HJ57_9DINO</name>
<dbReference type="EMBL" id="CAJNDS010000092">
    <property type="protein sequence ID" value="CAE6952558.1"/>
    <property type="molecule type" value="Genomic_DNA"/>
</dbReference>
<keyword evidence="3" id="KW-1185">Reference proteome</keyword>
<evidence type="ECO:0000313" key="3">
    <source>
        <dbReference type="Proteomes" id="UP000604046"/>
    </source>
</evidence>
<protein>
    <submittedName>
        <fullName evidence="2">Uncharacterized protein</fullName>
    </submittedName>
</protein>
<feature type="transmembrane region" description="Helical" evidence="1">
    <location>
        <begin position="93"/>
        <end position="113"/>
    </location>
</feature>
<gene>
    <name evidence="2" type="ORF">SNAT2548_LOCUS1629</name>
</gene>
<feature type="transmembrane region" description="Helical" evidence="1">
    <location>
        <begin position="62"/>
        <end position="87"/>
    </location>
</feature>
<accession>A0A812HJ57</accession>
<organism evidence="2 3">
    <name type="scientific">Symbiodinium natans</name>
    <dbReference type="NCBI Taxonomy" id="878477"/>
    <lineage>
        <taxon>Eukaryota</taxon>
        <taxon>Sar</taxon>
        <taxon>Alveolata</taxon>
        <taxon>Dinophyceae</taxon>
        <taxon>Suessiales</taxon>
        <taxon>Symbiodiniaceae</taxon>
        <taxon>Symbiodinium</taxon>
    </lineage>
</organism>
<keyword evidence="1" id="KW-0812">Transmembrane</keyword>
<comment type="caution">
    <text evidence="2">The sequence shown here is derived from an EMBL/GenBank/DDBJ whole genome shotgun (WGS) entry which is preliminary data.</text>
</comment>
<dbReference type="Proteomes" id="UP000604046">
    <property type="component" value="Unassembled WGS sequence"/>
</dbReference>
<sequence length="185" mass="20187">MASVALQIENQFSNPMVPRRLQETMPSGLSIQLSSDGYRCLRERVDKELFPIAEAAWGLSPLAFLLCGAQLFNVLVVALLVFLDIFFLDEVSLYVVEGILAVFGTSGVVLGLWRLHSRLRKAAKEAEAALREALAEESAKTPELTLQLSVQPQPWHLPIFGIMAVCEGAVANPPAPLSDVVLEVC</sequence>
<reference evidence="2" key="1">
    <citation type="submission" date="2021-02" db="EMBL/GenBank/DDBJ databases">
        <authorList>
            <person name="Dougan E. K."/>
            <person name="Rhodes N."/>
            <person name="Thang M."/>
            <person name="Chan C."/>
        </authorList>
    </citation>
    <scope>NUCLEOTIDE SEQUENCE</scope>
</reference>
<keyword evidence="1" id="KW-0472">Membrane</keyword>
<evidence type="ECO:0000313" key="2">
    <source>
        <dbReference type="EMBL" id="CAE6952558.1"/>
    </source>
</evidence>